<dbReference type="SMART" id="SM00530">
    <property type="entry name" value="HTH_XRE"/>
    <property type="match status" value="1"/>
</dbReference>
<accession>A0ABW9P3W6</accession>
<evidence type="ECO:0000259" key="2">
    <source>
        <dbReference type="PROSITE" id="PS50943"/>
    </source>
</evidence>
<dbReference type="Pfam" id="PF01381">
    <property type="entry name" value="HTH_3"/>
    <property type="match status" value="1"/>
</dbReference>
<dbReference type="PANTHER" id="PTHR46558">
    <property type="entry name" value="TRACRIPTIONAL REGULATORY PROTEIN-RELATED-RELATED"/>
    <property type="match status" value="1"/>
</dbReference>
<feature type="domain" description="HTH cro/C1-type" evidence="2">
    <location>
        <begin position="8"/>
        <end position="61"/>
    </location>
</feature>
<reference evidence="3 4" key="1">
    <citation type="journal article" date="2019" name="Syst. Appl. Microbiol.">
        <title>Polyphasic characterization of two novel Lactobacillus spp. isolated from blown salami packages: Description of Lactobacillus halodurans sp. nov. and Lactobacillus salsicarnum sp. nov.</title>
        <authorList>
            <person name="Schuster J.A."/>
            <person name="Klingl A."/>
            <person name="Vogel R.F."/>
            <person name="Ehrmann M.A."/>
        </authorList>
    </citation>
    <scope>NUCLEOTIDE SEQUENCE [LARGE SCALE GENOMIC DNA]</scope>
    <source>
        <strain evidence="3 4">TMW 1.2098</strain>
    </source>
</reference>
<keyword evidence="1" id="KW-0238">DNA-binding</keyword>
<dbReference type="CDD" id="cd00093">
    <property type="entry name" value="HTH_XRE"/>
    <property type="match status" value="1"/>
</dbReference>
<dbReference type="SUPFAM" id="SSF47413">
    <property type="entry name" value="lambda repressor-like DNA-binding domains"/>
    <property type="match status" value="1"/>
</dbReference>
<dbReference type="Proteomes" id="UP000436655">
    <property type="component" value="Unassembled WGS sequence"/>
</dbReference>
<proteinExistence type="predicted"/>
<dbReference type="RefSeq" id="WP_153494083.1">
    <property type="nucleotide sequence ID" value="NZ_VDFN01000001.1"/>
</dbReference>
<dbReference type="EMBL" id="VDFN01000001">
    <property type="protein sequence ID" value="MQS43954.1"/>
    <property type="molecule type" value="Genomic_DNA"/>
</dbReference>
<dbReference type="InterPro" id="IPR010982">
    <property type="entry name" value="Lambda_DNA-bd_dom_sf"/>
</dbReference>
<name>A0ABW9P3W6_9LACO</name>
<sequence length="70" mass="8247">MNAMNRTKKLREEKGIKLVELSKATNIHRSTLSRYENHITEIGSKKLFELANYFHVSMEYLGGYSNERNR</sequence>
<dbReference type="PANTHER" id="PTHR46558:SF11">
    <property type="entry name" value="HTH-TYPE TRANSCRIPTIONAL REGULATOR XRE"/>
    <property type="match status" value="1"/>
</dbReference>
<dbReference type="PROSITE" id="PS50943">
    <property type="entry name" value="HTH_CROC1"/>
    <property type="match status" value="1"/>
</dbReference>
<keyword evidence="4" id="KW-1185">Reference proteome</keyword>
<evidence type="ECO:0000313" key="3">
    <source>
        <dbReference type="EMBL" id="MQS43954.1"/>
    </source>
</evidence>
<dbReference type="InterPro" id="IPR001387">
    <property type="entry name" value="Cro/C1-type_HTH"/>
</dbReference>
<protein>
    <submittedName>
        <fullName evidence="3">Helix-turn-helix transcriptional regulator</fullName>
    </submittedName>
</protein>
<evidence type="ECO:0000313" key="4">
    <source>
        <dbReference type="Proteomes" id="UP000436655"/>
    </source>
</evidence>
<organism evidence="3 4">
    <name type="scientific">Companilactobacillus mishanensis</name>
    <dbReference type="NCBI Taxonomy" id="2486008"/>
    <lineage>
        <taxon>Bacteria</taxon>
        <taxon>Bacillati</taxon>
        <taxon>Bacillota</taxon>
        <taxon>Bacilli</taxon>
        <taxon>Lactobacillales</taxon>
        <taxon>Lactobacillaceae</taxon>
        <taxon>Companilactobacillus</taxon>
    </lineage>
</organism>
<evidence type="ECO:0000256" key="1">
    <source>
        <dbReference type="ARBA" id="ARBA00023125"/>
    </source>
</evidence>
<dbReference type="Gene3D" id="1.10.260.40">
    <property type="entry name" value="lambda repressor-like DNA-binding domains"/>
    <property type="match status" value="1"/>
</dbReference>
<gene>
    <name evidence="3" type="ORF">FHL03_00490</name>
</gene>
<comment type="caution">
    <text evidence="3">The sequence shown here is derived from an EMBL/GenBank/DDBJ whole genome shotgun (WGS) entry which is preliminary data.</text>
</comment>